<evidence type="ECO:0000313" key="4">
    <source>
        <dbReference type="EMBL" id="CAA9363905.1"/>
    </source>
</evidence>
<accession>A0A6J4MMU7</accession>
<keyword evidence="2" id="KW-0645">Protease</keyword>
<dbReference type="GO" id="GO:0008237">
    <property type="term" value="F:metallopeptidase activity"/>
    <property type="evidence" value="ECO:0007669"/>
    <property type="project" value="UniProtKB-KW"/>
</dbReference>
<dbReference type="PANTHER" id="PTHR30471">
    <property type="entry name" value="DNA REPAIR PROTEIN RADC"/>
    <property type="match status" value="1"/>
</dbReference>
<keyword evidence="2" id="KW-0378">Hydrolase</keyword>
<dbReference type="AlphaFoldDB" id="A0A6J4MMU7"/>
<protein>
    <recommendedName>
        <fullName evidence="3">RadC-like JAB domain-containing protein</fullName>
    </recommendedName>
</protein>
<dbReference type="InterPro" id="IPR025657">
    <property type="entry name" value="RadC_JAB"/>
</dbReference>
<dbReference type="Pfam" id="PF04002">
    <property type="entry name" value="RadC"/>
    <property type="match status" value="1"/>
</dbReference>
<reference evidence="4" key="1">
    <citation type="submission" date="2020-02" db="EMBL/GenBank/DDBJ databases">
        <authorList>
            <person name="Meier V. D."/>
        </authorList>
    </citation>
    <scope>NUCLEOTIDE SEQUENCE</scope>
    <source>
        <strain evidence="4">AVDCRST_MAG93</strain>
    </source>
</reference>
<dbReference type="EMBL" id="CADCTR010002636">
    <property type="protein sequence ID" value="CAA9363905.1"/>
    <property type="molecule type" value="Genomic_DNA"/>
</dbReference>
<dbReference type="Gene3D" id="3.40.140.10">
    <property type="entry name" value="Cytidine Deaminase, domain 2"/>
    <property type="match status" value="1"/>
</dbReference>
<evidence type="ECO:0000259" key="3">
    <source>
        <dbReference type="Pfam" id="PF04002"/>
    </source>
</evidence>
<feature type="domain" description="RadC-like JAB" evidence="3">
    <location>
        <begin position="72"/>
        <end position="132"/>
    </location>
</feature>
<evidence type="ECO:0000256" key="1">
    <source>
        <dbReference type="ARBA" id="ARBA00010243"/>
    </source>
</evidence>
<comment type="similarity">
    <text evidence="1">Belongs to the UPF0758 family.</text>
</comment>
<sequence>MSTKQRTPDSSRQLREALSPYLDLRTLRKIAAQGGDVQRAFHAEAHGNIPAEVRALSGALSVLLRPTSRQSITSPEEMAGLLMVEMGSLEQEELKVVVLNAKNHVMDIVTVYRGTINSSAVRVAEVFKEALRR</sequence>
<organism evidence="4">
    <name type="scientific">uncultured Chloroflexia bacterium</name>
    <dbReference type="NCBI Taxonomy" id="1672391"/>
    <lineage>
        <taxon>Bacteria</taxon>
        <taxon>Bacillati</taxon>
        <taxon>Chloroflexota</taxon>
        <taxon>Chloroflexia</taxon>
        <taxon>environmental samples</taxon>
    </lineage>
</organism>
<dbReference type="InterPro" id="IPR001405">
    <property type="entry name" value="UPF0758"/>
</dbReference>
<name>A0A6J4MMU7_9CHLR</name>
<gene>
    <name evidence="4" type="ORF">AVDCRST_MAG93-7825</name>
</gene>
<evidence type="ECO:0000256" key="2">
    <source>
        <dbReference type="ARBA" id="ARBA00023049"/>
    </source>
</evidence>
<feature type="non-terminal residue" evidence="4">
    <location>
        <position position="133"/>
    </location>
</feature>
<dbReference type="PANTHER" id="PTHR30471:SF3">
    <property type="entry name" value="UPF0758 PROTEIN YEES-RELATED"/>
    <property type="match status" value="1"/>
</dbReference>
<proteinExistence type="inferred from homology"/>
<keyword evidence="2" id="KW-0482">Metalloprotease</keyword>